<dbReference type="Gene3D" id="2.60.40.1760">
    <property type="entry name" value="glycosyl hydrolase (family 31)"/>
    <property type="match status" value="1"/>
</dbReference>
<dbReference type="InterPro" id="IPR033403">
    <property type="entry name" value="DUF5110"/>
</dbReference>
<dbReference type="InterPro" id="IPR051816">
    <property type="entry name" value="Glycosyl_Hydrolase_31"/>
</dbReference>
<evidence type="ECO:0000259" key="5">
    <source>
        <dbReference type="Pfam" id="PF13802"/>
    </source>
</evidence>
<dbReference type="InterPro" id="IPR013780">
    <property type="entry name" value="Glyco_hydro_b"/>
</dbReference>
<dbReference type="InterPro" id="IPR000322">
    <property type="entry name" value="Glyco_hydro_31_TIM"/>
</dbReference>
<dbReference type="InterPro" id="IPR025887">
    <property type="entry name" value="Glyco_hydro_31_N_dom"/>
</dbReference>
<feature type="domain" description="Glycosyl hydrolase family 31 C-terminal" evidence="7">
    <location>
        <begin position="621"/>
        <end position="709"/>
    </location>
</feature>
<keyword evidence="2" id="KW-0326">Glycosidase</keyword>
<evidence type="ECO:0000256" key="3">
    <source>
        <dbReference type="SAM" id="Phobius"/>
    </source>
</evidence>
<dbReference type="InterPro" id="IPR011013">
    <property type="entry name" value="Gal_mutarotase_sf_dom"/>
</dbReference>
<keyword evidence="3" id="KW-0472">Membrane</keyword>
<comment type="caution">
    <text evidence="8">The sequence shown here is derived from an EMBL/GenBank/DDBJ whole genome shotgun (WGS) entry which is preliminary data.</text>
</comment>
<evidence type="ECO:0000259" key="6">
    <source>
        <dbReference type="Pfam" id="PF17137"/>
    </source>
</evidence>
<dbReference type="Pfam" id="PF01055">
    <property type="entry name" value="Glyco_hydro_31_2nd"/>
    <property type="match status" value="1"/>
</dbReference>
<dbReference type="InterPro" id="IPR017853">
    <property type="entry name" value="GH"/>
</dbReference>
<dbReference type="PANTHER" id="PTHR43863:SF2">
    <property type="entry name" value="MALTASE-GLUCOAMYLASE"/>
    <property type="match status" value="1"/>
</dbReference>
<feature type="domain" description="Glycoside hydrolase family 31 TIM barrel" evidence="4">
    <location>
        <begin position="289"/>
        <end position="613"/>
    </location>
</feature>
<organism evidence="8 9">
    <name type="scientific">Glaciecola siphonariae</name>
    <dbReference type="NCBI Taxonomy" id="521012"/>
    <lineage>
        <taxon>Bacteria</taxon>
        <taxon>Pseudomonadati</taxon>
        <taxon>Pseudomonadota</taxon>
        <taxon>Gammaproteobacteria</taxon>
        <taxon>Alteromonadales</taxon>
        <taxon>Alteromonadaceae</taxon>
        <taxon>Glaciecola</taxon>
    </lineage>
</organism>
<dbReference type="InterPro" id="IPR048395">
    <property type="entry name" value="Glyco_hydro_31_C"/>
</dbReference>
<dbReference type="Gene3D" id="3.20.20.80">
    <property type="entry name" value="Glycosidases"/>
    <property type="match status" value="1"/>
</dbReference>
<dbReference type="Gene3D" id="2.60.40.1180">
    <property type="entry name" value="Golgi alpha-mannosidase II"/>
    <property type="match status" value="2"/>
</dbReference>
<evidence type="ECO:0000256" key="1">
    <source>
        <dbReference type="ARBA" id="ARBA00007806"/>
    </source>
</evidence>
<dbReference type="Pfam" id="PF13802">
    <property type="entry name" value="Gal_mutarotas_2"/>
    <property type="match status" value="1"/>
</dbReference>
<dbReference type="SUPFAM" id="SSF51445">
    <property type="entry name" value="(Trans)glycosidases"/>
    <property type="match status" value="1"/>
</dbReference>
<keyword evidence="3" id="KW-0812">Transmembrane</keyword>
<dbReference type="SUPFAM" id="SSF51011">
    <property type="entry name" value="Glycosyl hydrolase domain"/>
    <property type="match status" value="1"/>
</dbReference>
<feature type="domain" description="DUF5110" evidence="6">
    <location>
        <begin position="728"/>
        <end position="800"/>
    </location>
</feature>
<evidence type="ECO:0000259" key="4">
    <source>
        <dbReference type="Pfam" id="PF01055"/>
    </source>
</evidence>
<keyword evidence="3" id="KW-1133">Transmembrane helix</keyword>
<dbReference type="SUPFAM" id="SSF74650">
    <property type="entry name" value="Galactose mutarotase-like"/>
    <property type="match status" value="1"/>
</dbReference>
<dbReference type="EMBL" id="JBHSGU010000002">
    <property type="protein sequence ID" value="MFC4699141.1"/>
    <property type="molecule type" value="Genomic_DNA"/>
</dbReference>
<feature type="transmembrane region" description="Helical" evidence="3">
    <location>
        <begin position="20"/>
        <end position="39"/>
    </location>
</feature>
<sequence length="877" mass="97950">MSHLSVFTLTKRPALSAKIIARTLAAIIVSIGLLFAAFVNASTAISEGGAQTLTQAGEPAFNATRLHSAKLSGNVLNLEVDGASVSISALGEQSVEVFYQPDGLKQLPSFALADGIRSGSDVQASLSRQGDDYVFSLKSLDVFIQANPFKLRFKKGDTVLTEEEAGLFVFDTVRGFRFALDDTEQILGGGQRVLGMDRRGHRLPLYNKAHYGYSTQSNQMYYSLPAIMSSKNYIIAFDNSANGFLDIGHTENKVLQFEADAGRTSYIFTSGENPADLVRNFVQVTGKQPMVPRWALGNYASRFGYKTQQQTLDTINAFIDQDFPVDAVVLDLYWFGPDIKGHMGNLNWHKPSFPEPEKMIAELKEKGVKTIMITEPFILSTSSQWQSAVDNKALAKNLAGKPRRFDFYFGNTGLVDVFDTNAQDWFWQYYQALNEQGVAGWWGDLGEPEVHPGDSLHHFDGDWVTGDEIHNVYGHKWAQMVFERQQRARPNERPFIMMRSGFLGSQRYGMIPWTGDVERSWNGLKPQVELSLQMSLFGLAYTHSDLGGFAGGESFDAELYTRWMQYGVFQPVYRPHAQDNIAPEPVFHDQTTQDLVRPFVKLRYQLLPYNYSLSMENSLSGLPMMRPLFLSFPDADISRTDAYMWGDALLVSPVVSKDVREQSIALPKGVWFNFFGSHEQSRPRSYTGGKTVTVPAPIDELPVLVKAGAFVPMVDAMQNTQNYSTERLHVRHYTDASVRQSKYTMYEDDGENPESLSKGEYQRIEFSSERSDDLLSLKMTVNGAYTGAPDARRVMFKIYGLDVKPSTVNVNALDHEFTQKAKATDKNTDINALLINDSDGVDEAMLAKRDGAVWDQASQTLLISSEVNSSLSVDIGL</sequence>
<dbReference type="Pfam" id="PF17137">
    <property type="entry name" value="DUF5110"/>
    <property type="match status" value="1"/>
</dbReference>
<dbReference type="CDD" id="cd14752">
    <property type="entry name" value="GH31_N"/>
    <property type="match status" value="1"/>
</dbReference>
<comment type="similarity">
    <text evidence="1 2">Belongs to the glycosyl hydrolase 31 family.</text>
</comment>
<feature type="domain" description="Glycoside hydrolase family 31 N-terminal" evidence="5">
    <location>
        <begin position="85"/>
        <end position="246"/>
    </location>
</feature>
<name>A0ABV9LRM5_9ALTE</name>
<protein>
    <submittedName>
        <fullName evidence="8">TIM-barrel domain-containing protein</fullName>
    </submittedName>
</protein>
<dbReference type="Pfam" id="PF21365">
    <property type="entry name" value="Glyco_hydro_31_3rd"/>
    <property type="match status" value="1"/>
</dbReference>
<gene>
    <name evidence="8" type="ORF">ACFO4O_03100</name>
</gene>
<keyword evidence="9" id="KW-1185">Reference proteome</keyword>
<dbReference type="Proteomes" id="UP001595897">
    <property type="component" value="Unassembled WGS sequence"/>
</dbReference>
<keyword evidence="2" id="KW-0378">Hydrolase</keyword>
<accession>A0ABV9LRM5</accession>
<dbReference type="RefSeq" id="WP_382405882.1">
    <property type="nucleotide sequence ID" value="NZ_JBHSGU010000002.1"/>
</dbReference>
<evidence type="ECO:0000313" key="8">
    <source>
        <dbReference type="EMBL" id="MFC4699141.1"/>
    </source>
</evidence>
<evidence type="ECO:0000256" key="2">
    <source>
        <dbReference type="RuleBase" id="RU361185"/>
    </source>
</evidence>
<evidence type="ECO:0000313" key="9">
    <source>
        <dbReference type="Proteomes" id="UP001595897"/>
    </source>
</evidence>
<dbReference type="PANTHER" id="PTHR43863">
    <property type="entry name" value="HYDROLASE, PUTATIVE (AFU_ORTHOLOGUE AFUA_1G03140)-RELATED"/>
    <property type="match status" value="1"/>
</dbReference>
<reference evidence="9" key="1">
    <citation type="journal article" date="2019" name="Int. J. Syst. Evol. Microbiol.">
        <title>The Global Catalogue of Microorganisms (GCM) 10K type strain sequencing project: providing services to taxonomists for standard genome sequencing and annotation.</title>
        <authorList>
            <consortium name="The Broad Institute Genomics Platform"/>
            <consortium name="The Broad Institute Genome Sequencing Center for Infectious Disease"/>
            <person name="Wu L."/>
            <person name="Ma J."/>
        </authorList>
    </citation>
    <scope>NUCLEOTIDE SEQUENCE [LARGE SCALE GENOMIC DNA]</scope>
    <source>
        <strain evidence="9">KACC 12507</strain>
    </source>
</reference>
<proteinExistence type="inferred from homology"/>
<evidence type="ECO:0000259" key="7">
    <source>
        <dbReference type="Pfam" id="PF21365"/>
    </source>
</evidence>